<dbReference type="InterPro" id="IPR003660">
    <property type="entry name" value="HAMP_dom"/>
</dbReference>
<evidence type="ECO:0000313" key="21">
    <source>
        <dbReference type="Proteomes" id="UP001138540"/>
    </source>
</evidence>
<feature type="domain" description="Histidine kinase" evidence="17">
    <location>
        <begin position="473"/>
        <end position="673"/>
    </location>
</feature>
<dbReference type="EC" id="2.7.13.3" evidence="3"/>
<dbReference type="InterPro" id="IPR036097">
    <property type="entry name" value="HisK_dim/P_sf"/>
</dbReference>
<evidence type="ECO:0000256" key="16">
    <source>
        <dbReference type="SAM" id="Phobius"/>
    </source>
</evidence>
<evidence type="ECO:0000256" key="9">
    <source>
        <dbReference type="ARBA" id="ARBA00022777"/>
    </source>
</evidence>
<evidence type="ECO:0000313" key="20">
    <source>
        <dbReference type="EMBL" id="MBB5987030.1"/>
    </source>
</evidence>
<dbReference type="CDD" id="cd17574">
    <property type="entry name" value="REC_OmpR"/>
    <property type="match status" value="1"/>
</dbReference>
<evidence type="ECO:0000256" key="11">
    <source>
        <dbReference type="ARBA" id="ARBA00022989"/>
    </source>
</evidence>
<evidence type="ECO:0000256" key="14">
    <source>
        <dbReference type="PROSITE-ProRule" id="PRU00169"/>
    </source>
</evidence>
<dbReference type="InterPro" id="IPR005467">
    <property type="entry name" value="His_kinase_dom"/>
</dbReference>
<dbReference type="PANTHER" id="PTHR44936">
    <property type="entry name" value="SENSOR PROTEIN CREC"/>
    <property type="match status" value="1"/>
</dbReference>
<sequence length="694" mass="76593">MTAQTIILVEDDPALRTLIARLLQENGFMVRTAATAPEMWVALENGPEADLIILDIMLPGTNGIDLCRKIRKSSDVPIIFISAKGSDEDRILGLELGADDFLSKPFQPRELIARTRAILRRGPRTDRDDSRGRNEFQFNGWTVFFSRRELRSPTGAVVDLTGAEFDLLATFVSQPMRVIGPRAIDRIVAHAAERQFGPQHRRAGQPAETQARGGRGRSAHRDHPRRRLHVQRAGHAGLMRLPSVGLLGRIVLILAFVLITEFVANTFVFERVSRFALQDDEANLMAEYLVVARRVMDRTPPQDRDAVARELSTPRLQLNWHKGIDSRAARFNLDELRSQMLAIEPKLREAKLRLYLMPLSRGGEVGGSVELSDHTTVMFRAVQPHAFWPLTVGRMLALSVPMILLAVLGGLMIRATLKPLSMLMHATRTLGNQEPVPVTERGPREVRTLIRDFNMMQQRIHRLVSARTQALAAVGHDLRTPLARMELRLHGAKVDEETRAALIKDIGEMSDLLQSLQTYLGGEGDTLPVEKVDIAVMAATIVDAASDAGHDATYDGPSSLEVMTRAVSMRRAISNLVENALHYAGNVRVSVREENGAVLICVEDDGPGIPAEKLETALQPFVRLDEGRARNTRGMGLGLAIVHNGVRAEGGTLSLTNRSEGGLRAVIRLPTARHDASRSNISLQDGASAEIFRG</sequence>
<comment type="subcellular location">
    <subcellularLocation>
        <location evidence="2">Cell inner membrane</location>
        <topology evidence="2">Multi-pass membrane protein</topology>
    </subcellularLocation>
</comment>
<evidence type="ECO:0000256" key="6">
    <source>
        <dbReference type="ARBA" id="ARBA00022679"/>
    </source>
</evidence>
<keyword evidence="13 16" id="KW-0472">Membrane</keyword>
<dbReference type="InterPro" id="IPR003594">
    <property type="entry name" value="HATPase_dom"/>
</dbReference>
<dbReference type="Pfam" id="PF00672">
    <property type="entry name" value="HAMP"/>
    <property type="match status" value="1"/>
</dbReference>
<dbReference type="SUPFAM" id="SSF55874">
    <property type="entry name" value="ATPase domain of HSP90 chaperone/DNA topoisomerase II/histidine kinase"/>
    <property type="match status" value="1"/>
</dbReference>
<dbReference type="InterPro" id="IPR050980">
    <property type="entry name" value="2C_sensor_his_kinase"/>
</dbReference>
<dbReference type="EMBL" id="JACHKA010000001">
    <property type="protein sequence ID" value="MBB5987030.1"/>
    <property type="molecule type" value="Genomic_DNA"/>
</dbReference>
<feature type="compositionally biased region" description="Basic residues" evidence="15">
    <location>
        <begin position="214"/>
        <end position="227"/>
    </location>
</feature>
<evidence type="ECO:0000256" key="3">
    <source>
        <dbReference type="ARBA" id="ARBA00012438"/>
    </source>
</evidence>
<keyword evidence="21" id="KW-1185">Reference proteome</keyword>
<dbReference type="Proteomes" id="UP001138540">
    <property type="component" value="Unassembled WGS sequence"/>
</dbReference>
<dbReference type="InterPro" id="IPR001789">
    <property type="entry name" value="Sig_transdc_resp-reg_receiver"/>
</dbReference>
<dbReference type="SUPFAM" id="SSF52172">
    <property type="entry name" value="CheY-like"/>
    <property type="match status" value="1"/>
</dbReference>
<evidence type="ECO:0000256" key="15">
    <source>
        <dbReference type="SAM" id="MobiDB-lite"/>
    </source>
</evidence>
<evidence type="ECO:0000259" key="17">
    <source>
        <dbReference type="PROSITE" id="PS50109"/>
    </source>
</evidence>
<evidence type="ECO:0000256" key="8">
    <source>
        <dbReference type="ARBA" id="ARBA00022741"/>
    </source>
</evidence>
<proteinExistence type="predicted"/>
<dbReference type="SMART" id="SM00304">
    <property type="entry name" value="HAMP"/>
    <property type="match status" value="1"/>
</dbReference>
<evidence type="ECO:0000259" key="18">
    <source>
        <dbReference type="PROSITE" id="PS50110"/>
    </source>
</evidence>
<dbReference type="PROSITE" id="PS50109">
    <property type="entry name" value="HIS_KIN"/>
    <property type="match status" value="1"/>
</dbReference>
<feature type="transmembrane region" description="Helical" evidence="16">
    <location>
        <begin position="246"/>
        <end position="269"/>
    </location>
</feature>
<feature type="transmembrane region" description="Helical" evidence="16">
    <location>
        <begin position="395"/>
        <end position="417"/>
    </location>
</feature>
<keyword evidence="11 16" id="KW-1133">Transmembrane helix</keyword>
<dbReference type="Pfam" id="PF00072">
    <property type="entry name" value="Response_reg"/>
    <property type="match status" value="1"/>
</dbReference>
<dbReference type="PROSITE" id="PS50110">
    <property type="entry name" value="RESPONSE_REGULATORY"/>
    <property type="match status" value="1"/>
</dbReference>
<evidence type="ECO:0000256" key="13">
    <source>
        <dbReference type="ARBA" id="ARBA00023136"/>
    </source>
</evidence>
<comment type="catalytic activity">
    <reaction evidence="1">
        <text>ATP + protein L-histidine = ADP + protein N-phospho-L-histidine.</text>
        <dbReference type="EC" id="2.7.13.3"/>
    </reaction>
</comment>
<name>A0ABR6NIB7_9SPHN</name>
<dbReference type="Gene3D" id="1.10.287.130">
    <property type="match status" value="1"/>
</dbReference>
<dbReference type="Gene3D" id="3.30.565.10">
    <property type="entry name" value="Histidine kinase-like ATPase, C-terminal domain"/>
    <property type="match status" value="1"/>
</dbReference>
<evidence type="ECO:0000256" key="7">
    <source>
        <dbReference type="ARBA" id="ARBA00022692"/>
    </source>
</evidence>
<evidence type="ECO:0000256" key="12">
    <source>
        <dbReference type="ARBA" id="ARBA00023012"/>
    </source>
</evidence>
<dbReference type="PRINTS" id="PR00344">
    <property type="entry name" value="BCTRLSENSOR"/>
</dbReference>
<keyword evidence="12" id="KW-0902">Two-component regulatory system</keyword>
<keyword evidence="20" id="KW-0238">DNA-binding</keyword>
<evidence type="ECO:0000256" key="2">
    <source>
        <dbReference type="ARBA" id="ARBA00004429"/>
    </source>
</evidence>
<evidence type="ECO:0000256" key="10">
    <source>
        <dbReference type="ARBA" id="ARBA00022840"/>
    </source>
</evidence>
<reference evidence="20 21" key="1">
    <citation type="submission" date="2020-08" db="EMBL/GenBank/DDBJ databases">
        <title>Exploring microbial biodiversity for novel pathways involved in the catabolism of aromatic compounds derived from lignin.</title>
        <authorList>
            <person name="Elkins J."/>
        </authorList>
    </citation>
    <scope>NUCLEOTIDE SEQUENCE [LARGE SCALE GENOMIC DNA]</scope>
    <source>
        <strain evidence="20 21">B1D3A</strain>
    </source>
</reference>
<dbReference type="Pfam" id="PF02518">
    <property type="entry name" value="HATPase_c"/>
    <property type="match status" value="1"/>
</dbReference>
<accession>A0ABR6NIB7</accession>
<keyword evidence="4" id="KW-0997">Cell inner membrane</keyword>
<dbReference type="PROSITE" id="PS50885">
    <property type="entry name" value="HAMP"/>
    <property type="match status" value="1"/>
</dbReference>
<evidence type="ECO:0000256" key="4">
    <source>
        <dbReference type="ARBA" id="ARBA00022519"/>
    </source>
</evidence>
<keyword evidence="6" id="KW-0808">Transferase</keyword>
<evidence type="ECO:0000256" key="5">
    <source>
        <dbReference type="ARBA" id="ARBA00022553"/>
    </source>
</evidence>
<dbReference type="InterPro" id="IPR036890">
    <property type="entry name" value="HATPase_C_sf"/>
</dbReference>
<protein>
    <recommendedName>
        <fullName evidence="3">histidine kinase</fullName>
        <ecNumber evidence="3">2.7.13.3</ecNumber>
    </recommendedName>
</protein>
<organism evidence="20 21">
    <name type="scientific">Sphingobium lignivorans</name>
    <dbReference type="NCBI Taxonomy" id="2735886"/>
    <lineage>
        <taxon>Bacteria</taxon>
        <taxon>Pseudomonadati</taxon>
        <taxon>Pseudomonadota</taxon>
        <taxon>Alphaproteobacteria</taxon>
        <taxon>Sphingomonadales</taxon>
        <taxon>Sphingomonadaceae</taxon>
        <taxon>Sphingobium</taxon>
    </lineage>
</organism>
<dbReference type="SMART" id="SM00448">
    <property type="entry name" value="REC"/>
    <property type="match status" value="1"/>
</dbReference>
<dbReference type="InterPro" id="IPR004358">
    <property type="entry name" value="Sig_transdc_His_kin-like_C"/>
</dbReference>
<comment type="caution">
    <text evidence="20">The sequence shown here is derived from an EMBL/GenBank/DDBJ whole genome shotgun (WGS) entry which is preliminary data.</text>
</comment>
<keyword evidence="4" id="KW-1003">Cell membrane</keyword>
<keyword evidence="10" id="KW-0067">ATP-binding</keyword>
<evidence type="ECO:0000256" key="1">
    <source>
        <dbReference type="ARBA" id="ARBA00000085"/>
    </source>
</evidence>
<dbReference type="Gene3D" id="3.40.50.2300">
    <property type="match status" value="1"/>
</dbReference>
<feature type="domain" description="HAMP" evidence="19">
    <location>
        <begin position="414"/>
        <end position="465"/>
    </location>
</feature>
<dbReference type="SMART" id="SM00387">
    <property type="entry name" value="HATPase_c"/>
    <property type="match status" value="1"/>
</dbReference>
<keyword evidence="5 14" id="KW-0597">Phosphoprotein</keyword>
<dbReference type="InterPro" id="IPR011006">
    <property type="entry name" value="CheY-like_superfamily"/>
</dbReference>
<keyword evidence="9" id="KW-0418">Kinase</keyword>
<feature type="region of interest" description="Disordered" evidence="15">
    <location>
        <begin position="195"/>
        <end position="227"/>
    </location>
</feature>
<keyword evidence="7 16" id="KW-0812">Transmembrane</keyword>
<dbReference type="GO" id="GO:0003677">
    <property type="term" value="F:DNA binding"/>
    <property type="evidence" value="ECO:0007669"/>
    <property type="project" value="UniProtKB-KW"/>
</dbReference>
<gene>
    <name evidence="20" type="ORF">HNP60_003004</name>
</gene>
<dbReference type="PANTHER" id="PTHR44936:SF5">
    <property type="entry name" value="SENSOR HISTIDINE KINASE ENVZ"/>
    <property type="match status" value="1"/>
</dbReference>
<feature type="domain" description="Response regulatory" evidence="18">
    <location>
        <begin position="5"/>
        <end position="119"/>
    </location>
</feature>
<evidence type="ECO:0000259" key="19">
    <source>
        <dbReference type="PROSITE" id="PS50885"/>
    </source>
</evidence>
<feature type="modified residue" description="4-aspartylphosphate" evidence="14">
    <location>
        <position position="55"/>
    </location>
</feature>
<keyword evidence="8" id="KW-0547">Nucleotide-binding</keyword>
<dbReference type="SUPFAM" id="SSF47384">
    <property type="entry name" value="Homodimeric domain of signal transducing histidine kinase"/>
    <property type="match status" value="1"/>
</dbReference>